<dbReference type="AlphaFoldDB" id="A0A1F6EMM6"/>
<dbReference type="Pfam" id="PF13365">
    <property type="entry name" value="Trypsin_2"/>
    <property type="match status" value="1"/>
</dbReference>
<accession>A0A1F6EMM6</accession>
<dbReference type="InterPro" id="IPR001478">
    <property type="entry name" value="PDZ"/>
</dbReference>
<dbReference type="Gene3D" id="2.30.42.10">
    <property type="match status" value="1"/>
</dbReference>
<feature type="domain" description="PDZ" evidence="2">
    <location>
        <begin position="256"/>
        <end position="354"/>
    </location>
</feature>
<dbReference type="PRINTS" id="PR00834">
    <property type="entry name" value="PROTEASES2C"/>
</dbReference>
<feature type="signal peptide" evidence="1">
    <location>
        <begin position="1"/>
        <end position="23"/>
    </location>
</feature>
<reference evidence="3 4" key="1">
    <citation type="journal article" date="2016" name="Nat. Commun.">
        <title>Thousands of microbial genomes shed light on interconnected biogeochemical processes in an aquifer system.</title>
        <authorList>
            <person name="Anantharaman K."/>
            <person name="Brown C.T."/>
            <person name="Hug L.A."/>
            <person name="Sharon I."/>
            <person name="Castelle C.J."/>
            <person name="Probst A.J."/>
            <person name="Thomas B.C."/>
            <person name="Singh A."/>
            <person name="Wilkins M.J."/>
            <person name="Karaoz U."/>
            <person name="Brodie E.L."/>
            <person name="Williams K.H."/>
            <person name="Hubbard S.S."/>
            <person name="Banfield J.F."/>
        </authorList>
    </citation>
    <scope>NUCLEOTIDE SEQUENCE [LARGE SCALE GENOMIC DNA]</scope>
</reference>
<dbReference type="EMBL" id="MFLU01000011">
    <property type="protein sequence ID" value="OGG74877.1"/>
    <property type="molecule type" value="Genomic_DNA"/>
</dbReference>
<dbReference type="InterPro" id="IPR009003">
    <property type="entry name" value="Peptidase_S1_PA"/>
</dbReference>
<dbReference type="GO" id="GO:0006508">
    <property type="term" value="P:proteolysis"/>
    <property type="evidence" value="ECO:0007669"/>
    <property type="project" value="InterPro"/>
</dbReference>
<dbReference type="InterPro" id="IPR036034">
    <property type="entry name" value="PDZ_sf"/>
</dbReference>
<keyword evidence="1" id="KW-0732">Signal</keyword>
<evidence type="ECO:0000256" key="1">
    <source>
        <dbReference type="SAM" id="SignalP"/>
    </source>
</evidence>
<dbReference type="InterPro" id="IPR001940">
    <property type="entry name" value="Peptidase_S1C"/>
</dbReference>
<sequence>MKRILSMVAAIGLFVALPLFAYAEDAPRECLTGGAAVEKLTHRFVVKLYAVGNPEKPQESATSGSGELVRNVNGTVRILTNAHVVGSARHVWVHFDGELFSQKVQVLGVDPLIDLALLEAPKPLPLSVEPIAFSAEPVVIGDCLYAVGYPDGNKSITPGVVASLVAPAFVGVRRGLYFSHIAPISPGSSGGAVVRFSNSGALEFLGINTIVGVQSSVDEVNKIVKTTVSNFGFALHARVIRRAMEVLERTRLAEHGYMGLGLDDAADMNPFIFEAIANRSYPPNRPGIVVTDVVPESPAAGAGILAGDMIRSFEVYVNERWLALLVENATRLAEEVFFSVPPGTSVRVSTERGEQTFVREFSLSSYPSR</sequence>
<dbReference type="SUPFAM" id="SSF50494">
    <property type="entry name" value="Trypsin-like serine proteases"/>
    <property type="match status" value="1"/>
</dbReference>
<gene>
    <name evidence="3" type="ORF">A3A34_03590</name>
</gene>
<organism evidence="3 4">
    <name type="scientific">Candidatus Kaiserbacteria bacterium RIFCSPLOWO2_01_FULL_50_24</name>
    <dbReference type="NCBI Taxonomy" id="1798507"/>
    <lineage>
        <taxon>Bacteria</taxon>
        <taxon>Candidatus Kaiseribacteriota</taxon>
    </lineage>
</organism>
<dbReference type="SMART" id="SM00228">
    <property type="entry name" value="PDZ"/>
    <property type="match status" value="1"/>
</dbReference>
<protein>
    <recommendedName>
        <fullName evidence="2">PDZ domain-containing protein</fullName>
    </recommendedName>
</protein>
<feature type="chain" id="PRO_5009524188" description="PDZ domain-containing protein" evidence="1">
    <location>
        <begin position="24"/>
        <end position="369"/>
    </location>
</feature>
<evidence type="ECO:0000259" key="2">
    <source>
        <dbReference type="SMART" id="SM00228"/>
    </source>
</evidence>
<dbReference type="Proteomes" id="UP000178587">
    <property type="component" value="Unassembled WGS sequence"/>
</dbReference>
<dbReference type="SUPFAM" id="SSF50156">
    <property type="entry name" value="PDZ domain-like"/>
    <property type="match status" value="1"/>
</dbReference>
<name>A0A1F6EMM6_9BACT</name>
<dbReference type="PANTHER" id="PTHR43019">
    <property type="entry name" value="SERINE ENDOPROTEASE DEGS"/>
    <property type="match status" value="1"/>
</dbReference>
<evidence type="ECO:0000313" key="3">
    <source>
        <dbReference type="EMBL" id="OGG74877.1"/>
    </source>
</evidence>
<comment type="caution">
    <text evidence="3">The sequence shown here is derived from an EMBL/GenBank/DDBJ whole genome shotgun (WGS) entry which is preliminary data.</text>
</comment>
<proteinExistence type="predicted"/>
<dbReference type="InterPro" id="IPR043504">
    <property type="entry name" value="Peptidase_S1_PA_chymotrypsin"/>
</dbReference>
<evidence type="ECO:0000313" key="4">
    <source>
        <dbReference type="Proteomes" id="UP000178587"/>
    </source>
</evidence>
<dbReference type="PANTHER" id="PTHR43019:SF23">
    <property type="entry name" value="PROTEASE DO-LIKE 5, CHLOROPLASTIC"/>
    <property type="match status" value="1"/>
</dbReference>
<dbReference type="GO" id="GO:0004252">
    <property type="term" value="F:serine-type endopeptidase activity"/>
    <property type="evidence" value="ECO:0007669"/>
    <property type="project" value="InterPro"/>
</dbReference>
<dbReference type="STRING" id="1798507.A3A34_03590"/>
<dbReference type="Gene3D" id="2.40.10.10">
    <property type="entry name" value="Trypsin-like serine proteases"/>
    <property type="match status" value="2"/>
</dbReference>